<feature type="compositionally biased region" description="Acidic residues" evidence="2">
    <location>
        <begin position="82"/>
        <end position="91"/>
    </location>
</feature>
<dbReference type="PANTHER" id="PTHR14490">
    <property type="entry name" value="ZINC FINGER, ZZ TYPE"/>
    <property type="match status" value="1"/>
</dbReference>
<feature type="compositionally biased region" description="Acidic residues" evidence="2">
    <location>
        <begin position="61"/>
        <end position="75"/>
    </location>
</feature>
<organism evidence="4">
    <name type="scientific">Blastocystis hominis</name>
    <dbReference type="NCBI Taxonomy" id="12968"/>
    <lineage>
        <taxon>Eukaryota</taxon>
        <taxon>Sar</taxon>
        <taxon>Stramenopiles</taxon>
        <taxon>Bigyra</taxon>
        <taxon>Opalozoa</taxon>
        <taxon>Opalinata</taxon>
        <taxon>Blastocystidae</taxon>
        <taxon>Blastocystis</taxon>
    </lineage>
</organism>
<dbReference type="RefSeq" id="XP_012894742.1">
    <property type="nucleotide sequence ID" value="XM_013039288.1"/>
</dbReference>
<dbReference type="InterPro" id="IPR018034">
    <property type="entry name" value="Kri1"/>
</dbReference>
<comment type="similarity">
    <text evidence="1">Belongs to the KRI1 family.</text>
</comment>
<dbReference type="AlphaFoldDB" id="D8LYN9"/>
<dbReference type="GeneID" id="24918264"/>
<protein>
    <recommendedName>
        <fullName evidence="3">Kri1-like C-terminal domain-containing protein</fullName>
    </recommendedName>
</protein>
<accession>D8LYN9</accession>
<evidence type="ECO:0000259" key="3">
    <source>
        <dbReference type="Pfam" id="PF12936"/>
    </source>
</evidence>
<dbReference type="Proteomes" id="UP000008312">
    <property type="component" value="Unassembled WGS sequence"/>
</dbReference>
<feature type="compositionally biased region" description="Basic and acidic residues" evidence="2">
    <location>
        <begin position="35"/>
        <end position="45"/>
    </location>
</feature>
<dbReference type="EMBL" id="FN668639">
    <property type="protein sequence ID" value="CBK20694.2"/>
    <property type="molecule type" value="Genomic_DNA"/>
</dbReference>
<dbReference type="Pfam" id="PF12936">
    <property type="entry name" value="Kri1_C"/>
    <property type="match status" value="1"/>
</dbReference>
<dbReference type="GO" id="GO:0000447">
    <property type="term" value="P:endonucleolytic cleavage in ITS1 to separate SSU-rRNA from 5.8S rRNA and LSU-rRNA from tricistronic rRNA transcript (SSU-rRNA, 5.8S rRNA, LSU-rRNA)"/>
    <property type="evidence" value="ECO:0007669"/>
    <property type="project" value="TreeGrafter"/>
</dbReference>
<evidence type="ECO:0000256" key="1">
    <source>
        <dbReference type="ARBA" id="ARBA00007473"/>
    </source>
</evidence>
<keyword evidence="5" id="KW-1185">Reference proteome</keyword>
<dbReference type="OrthoDB" id="10252032at2759"/>
<name>D8LYN9_BLAHO</name>
<feature type="compositionally biased region" description="Basic and acidic residues" evidence="2">
    <location>
        <begin position="178"/>
        <end position="188"/>
    </location>
</feature>
<feature type="compositionally biased region" description="Basic and acidic residues" evidence="2">
    <location>
        <begin position="92"/>
        <end position="111"/>
    </location>
</feature>
<dbReference type="InterPro" id="IPR024626">
    <property type="entry name" value="Kri1-like_C"/>
</dbReference>
<feature type="region of interest" description="Disordered" evidence="2">
    <location>
        <begin position="178"/>
        <end position="214"/>
    </location>
</feature>
<feature type="compositionally biased region" description="Basic residues" evidence="2">
    <location>
        <begin position="189"/>
        <end position="214"/>
    </location>
</feature>
<dbReference type="GO" id="GO:0005730">
    <property type="term" value="C:nucleolus"/>
    <property type="evidence" value="ECO:0007669"/>
    <property type="project" value="TreeGrafter"/>
</dbReference>
<feature type="domain" description="Kri1-like C-terminal" evidence="3">
    <location>
        <begin position="112"/>
        <end position="196"/>
    </location>
</feature>
<dbReference type="InParanoid" id="D8LYN9"/>
<evidence type="ECO:0000313" key="4">
    <source>
        <dbReference type="EMBL" id="CBK20694.2"/>
    </source>
</evidence>
<dbReference type="GO" id="GO:0030686">
    <property type="term" value="C:90S preribosome"/>
    <property type="evidence" value="ECO:0007669"/>
    <property type="project" value="TreeGrafter"/>
</dbReference>
<dbReference type="PANTHER" id="PTHR14490:SF5">
    <property type="entry name" value="PROTEIN KRI1 HOMOLOG"/>
    <property type="match status" value="1"/>
</dbReference>
<gene>
    <name evidence="4" type="ORF">GSBLH_T00000979001</name>
</gene>
<evidence type="ECO:0000313" key="5">
    <source>
        <dbReference type="Proteomes" id="UP000008312"/>
    </source>
</evidence>
<sequence>MSKINLDEDWDPAKYDAEMESLFNDDYYGEDEENPDVKPDLHLEEILDEDELPEEVKKEMEVEEKEEEEDSEDEDHEKGSDEELLDEEKENENENEKRTEEEDEELKKHREEAEKLVDELYNLDYEDMIGDTPVRFHYTKVRPLSYGLSTDEILQADDSELRKFVSIKKLAPYRDHEWRITKNKVGKERSRKRRRTERRRRSSERRRRRKQSEE</sequence>
<evidence type="ECO:0000256" key="2">
    <source>
        <dbReference type="SAM" id="MobiDB-lite"/>
    </source>
</evidence>
<reference evidence="4" key="1">
    <citation type="submission" date="2010-02" db="EMBL/GenBank/DDBJ databases">
        <title>Sequencing and annotation of the Blastocystis hominis genome.</title>
        <authorList>
            <person name="Wincker P."/>
        </authorList>
    </citation>
    <scope>NUCLEOTIDE SEQUENCE</scope>
    <source>
        <strain evidence="4">Singapore isolate B</strain>
    </source>
</reference>
<proteinExistence type="inferred from homology"/>
<feature type="region of interest" description="Disordered" evidence="2">
    <location>
        <begin position="1"/>
        <end position="111"/>
    </location>
</feature>